<evidence type="ECO:0000256" key="1">
    <source>
        <dbReference type="SAM" id="Phobius"/>
    </source>
</evidence>
<dbReference type="InterPro" id="IPR052734">
    <property type="entry name" value="Nod_factor_acetyltransferase"/>
</dbReference>
<keyword evidence="1" id="KW-0472">Membrane</keyword>
<name>A0A5N7MVM0_9HYPH</name>
<dbReference type="EMBL" id="VOSK01000430">
    <property type="protein sequence ID" value="MPR30720.1"/>
    <property type="molecule type" value="Genomic_DNA"/>
</dbReference>
<keyword evidence="1" id="KW-1133">Transmembrane helix</keyword>
<dbReference type="OrthoDB" id="9814956at2"/>
<evidence type="ECO:0000313" key="3">
    <source>
        <dbReference type="EMBL" id="MPR30720.1"/>
    </source>
</evidence>
<feature type="transmembrane region" description="Helical" evidence="1">
    <location>
        <begin position="98"/>
        <end position="117"/>
    </location>
</feature>
<gene>
    <name evidence="3" type="ORF">FS320_38560</name>
</gene>
<dbReference type="Proteomes" id="UP000403266">
    <property type="component" value="Unassembled WGS sequence"/>
</dbReference>
<dbReference type="PANTHER" id="PTHR37312">
    <property type="entry name" value="MEMBRANE-BOUND ACYLTRANSFERASE YKRP-RELATED"/>
    <property type="match status" value="1"/>
</dbReference>
<keyword evidence="1" id="KW-0812">Transmembrane</keyword>
<feature type="transmembrane region" description="Helical" evidence="1">
    <location>
        <begin position="322"/>
        <end position="345"/>
    </location>
</feature>
<reference evidence="3 4" key="1">
    <citation type="journal article" date="2019" name="Syst. Appl. Microbiol.">
        <title>Microvirga tunisiensis sp. nov., a root nodule symbiotic bacterium isolated from Lupinus micranthus and L. luteus grown in Northern Tunisia.</title>
        <authorList>
            <person name="Msaddak A."/>
            <person name="Rejili M."/>
            <person name="Duran D."/>
            <person name="Mars M."/>
            <person name="Palacios J.M."/>
            <person name="Ruiz-Argueso T."/>
            <person name="Rey L."/>
            <person name="Imperial J."/>
        </authorList>
    </citation>
    <scope>NUCLEOTIDE SEQUENCE [LARGE SCALE GENOMIC DNA]</scope>
    <source>
        <strain evidence="3 4">Lmie10</strain>
    </source>
</reference>
<feature type="transmembrane region" description="Helical" evidence="1">
    <location>
        <begin position="58"/>
        <end position="78"/>
    </location>
</feature>
<evidence type="ECO:0000259" key="2">
    <source>
        <dbReference type="Pfam" id="PF01757"/>
    </source>
</evidence>
<comment type="caution">
    <text evidence="3">The sequence shown here is derived from an EMBL/GenBank/DDBJ whole genome shotgun (WGS) entry which is preliminary data.</text>
</comment>
<feature type="transmembrane region" description="Helical" evidence="1">
    <location>
        <begin position="163"/>
        <end position="181"/>
    </location>
</feature>
<dbReference type="GO" id="GO:0016747">
    <property type="term" value="F:acyltransferase activity, transferring groups other than amino-acyl groups"/>
    <property type="evidence" value="ECO:0007669"/>
    <property type="project" value="InterPro"/>
</dbReference>
<feature type="transmembrane region" description="Helical" evidence="1">
    <location>
        <begin position="28"/>
        <end position="46"/>
    </location>
</feature>
<proteinExistence type="predicted"/>
<sequence>MLCQTATASTRRGSHSAGADNRDLSFDFAKGTLIILVIVGHLLQYIVHRDNQFWYSPYFKSIYMFHMPLFMAISGYLCSGTLLRKSLTRSITDRAKQLLLPMLFWCAFIETAKLVVFSPASSVTAGMVDFSKEFIGTYWFLWATFVSFVVIKVLTVCDRLSKWIICISAIGVACVPATFSIVPLIKYTYPFFCLGFLLAQSSERWTSIILRYKPPLLVLLAIIASVCFLAWGKETYAYNNLVVMHDAESAKQVLLMFAGSVAASAVAMECVIQCWRLGCASPITRFVAVELGQSTLLLYLLQGTVFRLMDLIPFGERWDLTTRIAVASMLGVAIVVIAISVRWIVRDLGCISRVVFGASPRSGLLKAQSVPKDSCG</sequence>
<feature type="transmembrane region" description="Helical" evidence="1">
    <location>
        <begin position="137"/>
        <end position="156"/>
    </location>
</feature>
<keyword evidence="4" id="KW-1185">Reference proteome</keyword>
<accession>A0A5N7MVM0</accession>
<feature type="transmembrane region" description="Helical" evidence="1">
    <location>
        <begin position="215"/>
        <end position="232"/>
    </location>
</feature>
<feature type="transmembrane region" description="Helical" evidence="1">
    <location>
        <begin position="252"/>
        <end position="271"/>
    </location>
</feature>
<feature type="domain" description="Acyltransferase 3" evidence="2">
    <location>
        <begin position="25"/>
        <end position="339"/>
    </location>
</feature>
<dbReference type="NCBIfam" id="NF042426">
    <property type="entry name" value="fucose_Ac_NolL"/>
    <property type="match status" value="1"/>
</dbReference>
<dbReference type="AlphaFoldDB" id="A0A5N7MVM0"/>
<organism evidence="3 4">
    <name type="scientific">Microvirga tunisiensis</name>
    <dbReference type="NCBI Taxonomy" id="2108360"/>
    <lineage>
        <taxon>Bacteria</taxon>
        <taxon>Pseudomonadati</taxon>
        <taxon>Pseudomonadota</taxon>
        <taxon>Alphaproteobacteria</taxon>
        <taxon>Hyphomicrobiales</taxon>
        <taxon>Methylobacteriaceae</taxon>
        <taxon>Microvirga</taxon>
    </lineage>
</organism>
<dbReference type="RefSeq" id="WP_152717602.1">
    <property type="nucleotide sequence ID" value="NZ_VOSJ01000457.1"/>
</dbReference>
<evidence type="ECO:0000313" key="4">
    <source>
        <dbReference type="Proteomes" id="UP000403266"/>
    </source>
</evidence>
<dbReference type="PANTHER" id="PTHR37312:SF1">
    <property type="entry name" value="MEMBRANE-BOUND ACYLTRANSFERASE YKRP-RELATED"/>
    <property type="match status" value="1"/>
</dbReference>
<protein>
    <submittedName>
        <fullName evidence="3">Acyltransferase family protein</fullName>
    </submittedName>
</protein>
<keyword evidence="3" id="KW-0012">Acyltransferase</keyword>
<dbReference type="InterPro" id="IPR002656">
    <property type="entry name" value="Acyl_transf_3_dom"/>
</dbReference>
<dbReference type="Pfam" id="PF01757">
    <property type="entry name" value="Acyl_transf_3"/>
    <property type="match status" value="1"/>
</dbReference>
<keyword evidence="3" id="KW-0808">Transferase</keyword>
<dbReference type="InterPro" id="IPR053490">
    <property type="entry name" value="Nod_factor_Fuc_AcT"/>
</dbReference>